<dbReference type="OrthoDB" id="9806229at2"/>
<dbReference type="Gene3D" id="3.30.1330.40">
    <property type="entry name" value="RutC-like"/>
    <property type="match status" value="1"/>
</dbReference>
<reference evidence="2 3" key="1">
    <citation type="submission" date="2017-11" db="EMBL/GenBank/DDBJ databases">
        <title>Genomic Encyclopedia of Archaeal and Bacterial Type Strains, Phase II (KMG-II): From Individual Species to Whole Genera.</title>
        <authorList>
            <person name="Goeker M."/>
        </authorList>
    </citation>
    <scope>NUCLEOTIDE SEQUENCE [LARGE SCALE GENOMIC DNA]</scope>
    <source>
        <strain evidence="2 3">DSM 25625</strain>
    </source>
</reference>
<dbReference type="PANTHER" id="PTHR43760:SF1">
    <property type="entry name" value="ENDORIBONUCLEASE L-PSP_CHORISMATE MUTASE-LIKE DOMAIN-CONTAINING PROTEIN"/>
    <property type="match status" value="1"/>
</dbReference>
<dbReference type="SUPFAM" id="SSF55298">
    <property type="entry name" value="YjgF-like"/>
    <property type="match status" value="1"/>
</dbReference>
<evidence type="ECO:0000313" key="3">
    <source>
        <dbReference type="Proteomes" id="UP000230161"/>
    </source>
</evidence>
<keyword evidence="3" id="KW-1185">Reference proteome</keyword>
<evidence type="ECO:0000259" key="1">
    <source>
        <dbReference type="Pfam" id="PF14588"/>
    </source>
</evidence>
<gene>
    <name evidence="2" type="ORF">CLV54_1411</name>
</gene>
<dbReference type="InterPro" id="IPR013813">
    <property type="entry name" value="Endoribo_LPSP/chorism_mut-like"/>
</dbReference>
<organism evidence="2 3">
    <name type="scientific">Compostimonas suwonensis</name>
    <dbReference type="NCBI Taxonomy" id="1048394"/>
    <lineage>
        <taxon>Bacteria</taxon>
        <taxon>Bacillati</taxon>
        <taxon>Actinomycetota</taxon>
        <taxon>Actinomycetes</taxon>
        <taxon>Micrococcales</taxon>
        <taxon>Microbacteriaceae</taxon>
        <taxon>Compostimonas</taxon>
    </lineage>
</organism>
<dbReference type="Pfam" id="PF14588">
    <property type="entry name" value="YjgF_endoribonc"/>
    <property type="match status" value="1"/>
</dbReference>
<proteinExistence type="predicted"/>
<comment type="caution">
    <text evidence="2">The sequence shown here is derived from an EMBL/GenBank/DDBJ whole genome shotgun (WGS) entry which is preliminary data.</text>
</comment>
<protein>
    <submittedName>
        <fullName evidence="2">Enamine deaminase RidA (YjgF/YER057c/UK114 family)</fullName>
    </submittedName>
</protein>
<dbReference type="EMBL" id="PGFB01000002">
    <property type="protein sequence ID" value="PJJ63737.1"/>
    <property type="molecule type" value="Genomic_DNA"/>
</dbReference>
<dbReference type="CDD" id="cd02199">
    <property type="entry name" value="YjgF_YER057c_UK114_like_1"/>
    <property type="match status" value="1"/>
</dbReference>
<dbReference type="InterPro" id="IPR035959">
    <property type="entry name" value="RutC-like_sf"/>
</dbReference>
<dbReference type="PANTHER" id="PTHR43760">
    <property type="entry name" value="ENDORIBONUCLEASE-RELATED"/>
    <property type="match status" value="1"/>
</dbReference>
<dbReference type="Proteomes" id="UP000230161">
    <property type="component" value="Unassembled WGS sequence"/>
</dbReference>
<feature type="domain" description="Endoribonuclease L-PSP/chorismate mutase-like" evidence="1">
    <location>
        <begin position="6"/>
        <end position="151"/>
    </location>
</feature>
<evidence type="ECO:0000313" key="2">
    <source>
        <dbReference type="EMBL" id="PJJ63737.1"/>
    </source>
</evidence>
<name>A0A2M9C073_9MICO</name>
<sequence length="155" mass="16491">MSAIDERLAELGLQLPKPRTSTIANLVKTVRTGDLLFVSGHGPRDVDGEVVHTGKLGAELTVEEGYDAARLCVLGCLTSAKEALGSLDRVTRVVKALGYIASDPGFYQQPHVMNGASDVLVDVFGEKGRHSRAAIGVAVIPHNMAMEVELVLEVD</sequence>
<dbReference type="RefSeq" id="WP_100344198.1">
    <property type="nucleotide sequence ID" value="NZ_PGFB01000002.1"/>
</dbReference>
<dbReference type="AlphaFoldDB" id="A0A2M9C073"/>
<accession>A0A2M9C073</accession>